<accession>A0A7V7QK77</accession>
<reference evidence="2 3" key="1">
    <citation type="submission" date="2019-09" db="EMBL/GenBank/DDBJ databases">
        <authorList>
            <person name="Valk L.C."/>
        </authorList>
    </citation>
    <scope>NUCLEOTIDE SEQUENCE [LARGE SCALE GENOMIC DNA]</scope>
    <source>
        <strain evidence="2">GalUA</strain>
    </source>
</reference>
<dbReference type="Proteomes" id="UP000461768">
    <property type="component" value="Unassembled WGS sequence"/>
</dbReference>
<gene>
    <name evidence="2" type="ORF">F7O84_10610</name>
</gene>
<feature type="transmembrane region" description="Helical" evidence="1">
    <location>
        <begin position="66"/>
        <end position="87"/>
    </location>
</feature>
<dbReference type="RefSeq" id="WP_151144770.1">
    <property type="nucleotide sequence ID" value="NZ_WAGX01000005.1"/>
</dbReference>
<dbReference type="EMBL" id="WAGX01000005">
    <property type="protein sequence ID" value="KAB1438021.1"/>
    <property type="molecule type" value="Genomic_DNA"/>
</dbReference>
<evidence type="ECO:0000256" key="1">
    <source>
        <dbReference type="SAM" id="Phobius"/>
    </source>
</evidence>
<dbReference type="OrthoDB" id="2294582at2"/>
<keyword evidence="3" id="KW-1185">Reference proteome</keyword>
<keyword evidence="1" id="KW-1133">Transmembrane helix</keyword>
<dbReference type="AlphaFoldDB" id="A0A7V7QK77"/>
<feature type="transmembrane region" description="Helical" evidence="1">
    <location>
        <begin position="34"/>
        <end position="54"/>
    </location>
</feature>
<keyword evidence="1" id="KW-0812">Transmembrane</keyword>
<keyword evidence="1" id="KW-0472">Membrane</keyword>
<reference evidence="2 3" key="2">
    <citation type="submission" date="2020-02" db="EMBL/GenBank/DDBJ databases">
        <title>Candidatus Galacturonibacter soehngenii shows hetero-acetogenic catabolism of galacturonic acid but lacks a canonical carbon monoxide dehydrogenase/acetyl-CoA synthase complex.</title>
        <authorList>
            <person name="Diender M."/>
            <person name="Stouten G.R."/>
            <person name="Petersen J.F."/>
            <person name="Nielsen P.H."/>
            <person name="Dueholm M.S."/>
            <person name="Pronk J.T."/>
            <person name="Van Loosdrecht M.C.M."/>
        </authorList>
    </citation>
    <scope>NUCLEOTIDE SEQUENCE [LARGE SCALE GENOMIC DNA]</scope>
    <source>
        <strain evidence="2">GalUA</strain>
    </source>
</reference>
<evidence type="ECO:0000313" key="2">
    <source>
        <dbReference type="EMBL" id="KAB1438021.1"/>
    </source>
</evidence>
<name>A0A7V7QK77_9FIRM</name>
<feature type="transmembrane region" description="Helical" evidence="1">
    <location>
        <begin position="6"/>
        <end position="22"/>
    </location>
</feature>
<evidence type="ECO:0000313" key="3">
    <source>
        <dbReference type="Proteomes" id="UP000461768"/>
    </source>
</evidence>
<organism evidence="2 3">
    <name type="scientific">Candidatus Galacturonatibacter soehngenii</name>
    <dbReference type="NCBI Taxonomy" id="2307010"/>
    <lineage>
        <taxon>Bacteria</taxon>
        <taxon>Bacillati</taxon>
        <taxon>Bacillota</taxon>
        <taxon>Clostridia</taxon>
        <taxon>Lachnospirales</taxon>
        <taxon>Lachnospiraceae</taxon>
        <taxon>Candidatus Galacturonatibacter</taxon>
    </lineage>
</organism>
<feature type="transmembrane region" description="Helical" evidence="1">
    <location>
        <begin position="99"/>
        <end position="117"/>
    </location>
</feature>
<comment type="caution">
    <text evidence="2">The sequence shown here is derived from an EMBL/GenBank/DDBJ whole genome shotgun (WGS) entry which is preliminary data.</text>
</comment>
<sequence>MNISYYIPFFVVILCNIFYHIISKNMTSGFNVYFGLSITYGVAFFISFITFLITSKYHNGIEFAKFNISNVILGFVVVGIEGGYIFMYRGGWELSKGSLSVNICIAIILLFIGALVFQEGISIKRVMGFGLCFIGIILMNK</sequence>
<proteinExistence type="predicted"/>
<protein>
    <submittedName>
        <fullName evidence="2">Transporter</fullName>
    </submittedName>
</protein>